<protein>
    <recommendedName>
        <fullName evidence="4">Peptidase C51 domain-containing protein</fullName>
    </recommendedName>
</protein>
<dbReference type="AlphaFoldDB" id="B2UPH4"/>
<evidence type="ECO:0008006" key="4">
    <source>
        <dbReference type="Google" id="ProtNLM"/>
    </source>
</evidence>
<dbReference type="STRING" id="349741.Amuc_0614"/>
<evidence type="ECO:0000313" key="2">
    <source>
        <dbReference type="EMBL" id="ACD04451.1"/>
    </source>
</evidence>
<proteinExistence type="predicted"/>
<organism evidence="2 3">
    <name type="scientific">Akkermansia muciniphila (strain ATCC BAA-835 / DSM 22959 / JCM 33894 / BCRC 81048 / CCUG 64013 / CIP 107961 / Muc)</name>
    <dbReference type="NCBI Taxonomy" id="349741"/>
    <lineage>
        <taxon>Bacteria</taxon>
        <taxon>Pseudomonadati</taxon>
        <taxon>Verrucomicrobiota</taxon>
        <taxon>Verrucomicrobiia</taxon>
        <taxon>Verrucomicrobiales</taxon>
        <taxon>Akkermansiaceae</taxon>
        <taxon>Akkermansia</taxon>
    </lineage>
</organism>
<keyword evidence="3" id="KW-1185">Reference proteome</keyword>
<feature type="chain" id="PRO_5002783707" description="Peptidase C51 domain-containing protein" evidence="1">
    <location>
        <begin position="21"/>
        <end position="268"/>
    </location>
</feature>
<dbReference type="RefSeq" id="WP_012419666.1">
    <property type="nucleotide sequence ID" value="NC_010655.1"/>
</dbReference>
<dbReference type="EMBL" id="CP001071">
    <property type="protein sequence ID" value="ACD04451.1"/>
    <property type="molecule type" value="Genomic_DNA"/>
</dbReference>
<dbReference type="PaxDb" id="349741-Amuc_0614"/>
<dbReference type="HOGENOM" id="CLU_1036803_0_0_0"/>
<dbReference type="KEGG" id="amu:Amuc_0614"/>
<feature type="signal peptide" evidence="1">
    <location>
        <begin position="1"/>
        <end position="20"/>
    </location>
</feature>
<reference evidence="3" key="1">
    <citation type="journal article" date="2011" name="PLoS ONE">
        <title>The genome of Akkermansia muciniphila, a dedicated intestinal mucin degrader, and its use in exploring intestinal metagenomes.</title>
        <authorList>
            <person name="van Passel M.W."/>
            <person name="Kant R."/>
            <person name="Zoetendal E.G."/>
            <person name="Plugge C.M."/>
            <person name="Derrien M."/>
            <person name="Malfatti S.A."/>
            <person name="Chain P.S."/>
            <person name="Woyke T."/>
            <person name="Palva A."/>
            <person name="de Vos W.M."/>
            <person name="Smidt H."/>
        </authorList>
    </citation>
    <scope>NUCLEOTIDE SEQUENCE [LARGE SCALE GENOMIC DNA]</scope>
    <source>
        <strain evidence="3">ATCC BAA-835 / DSM 22959 / JCM 33894 / BCRC 81048 / CCUG 64013 / CIP 107961 / Muc</strain>
    </source>
</reference>
<dbReference type="eggNOG" id="ENOG503067W">
    <property type="taxonomic scope" value="Bacteria"/>
</dbReference>
<dbReference type="Proteomes" id="UP000001031">
    <property type="component" value="Chromosome"/>
</dbReference>
<name>B2UPH4_AKKM8</name>
<sequence length="268" mass="29738">MRNALTLICCLGLLCSAASAADLSSTGRGSVVPSGAASWYQALRTGLSQFRNGGGYETSREAMQALAEKACRWDPRTRRPVFLLRNATPSFCSSACYLLLLKSLQIWDSAQPRPVISERAWLALIPRFGQHDGEGPWGWANANGPGLAVLVHRLGAGINFEDWRKARPGDFMKIFWTDRIGRRESGHLTVLVKDGGDQVTFWSSNIPDGYGARTVPKSRIRRVIFTRITRPERFNLAPSVGSHSWLSSLLRQEVGMKEVRRHSGMQNP</sequence>
<evidence type="ECO:0000313" key="3">
    <source>
        <dbReference type="Proteomes" id="UP000001031"/>
    </source>
</evidence>
<accession>B2UPH4</accession>
<gene>
    <name evidence="2" type="ordered locus">Amuc_0614</name>
</gene>
<keyword evidence="1" id="KW-0732">Signal</keyword>
<evidence type="ECO:0000256" key="1">
    <source>
        <dbReference type="SAM" id="SignalP"/>
    </source>
</evidence>
<dbReference type="OrthoDB" id="3711996at2"/>